<feature type="transmembrane region" description="Helical" evidence="1">
    <location>
        <begin position="322"/>
        <end position="347"/>
    </location>
</feature>
<dbReference type="GO" id="GO:0007165">
    <property type="term" value="P:signal transduction"/>
    <property type="evidence" value="ECO:0007669"/>
    <property type="project" value="InterPro"/>
</dbReference>
<dbReference type="Pfam" id="PF00563">
    <property type="entry name" value="EAL"/>
    <property type="match status" value="1"/>
</dbReference>
<dbReference type="PROSITE" id="PS50887">
    <property type="entry name" value="GGDEF"/>
    <property type="match status" value="1"/>
</dbReference>
<name>A0A1W1CQW0_9ZZZZ</name>
<dbReference type="InterPro" id="IPR013655">
    <property type="entry name" value="PAS_fold_3"/>
</dbReference>
<protein>
    <submittedName>
        <fullName evidence="7">Diguanylate cyclase/phosphodiesterase (GGDEF &amp; EAL domains) with PAS/PAC sensor(S)</fullName>
    </submittedName>
</protein>
<dbReference type="InterPro" id="IPR001610">
    <property type="entry name" value="PAC"/>
</dbReference>
<keyword evidence="1" id="KW-1133">Transmembrane helix</keyword>
<dbReference type="GO" id="GO:0016020">
    <property type="term" value="C:membrane"/>
    <property type="evidence" value="ECO:0007669"/>
    <property type="project" value="InterPro"/>
</dbReference>
<dbReference type="InterPro" id="IPR035965">
    <property type="entry name" value="PAS-like_dom_sf"/>
</dbReference>
<feature type="domain" description="HAMP" evidence="5">
    <location>
        <begin position="345"/>
        <end position="397"/>
    </location>
</feature>
<proteinExistence type="predicted"/>
<evidence type="ECO:0000313" key="7">
    <source>
        <dbReference type="EMBL" id="SFV68113.1"/>
    </source>
</evidence>
<feature type="domain" description="PAC" evidence="3">
    <location>
        <begin position="470"/>
        <end position="522"/>
    </location>
</feature>
<feature type="domain" description="PAS" evidence="2">
    <location>
        <begin position="416"/>
        <end position="467"/>
    </location>
</feature>
<dbReference type="PROSITE" id="PS50883">
    <property type="entry name" value="EAL"/>
    <property type="match status" value="1"/>
</dbReference>
<evidence type="ECO:0000256" key="1">
    <source>
        <dbReference type="SAM" id="Phobius"/>
    </source>
</evidence>
<dbReference type="NCBIfam" id="TIGR00229">
    <property type="entry name" value="sensory_box"/>
    <property type="match status" value="1"/>
</dbReference>
<dbReference type="CDD" id="cd06225">
    <property type="entry name" value="HAMP"/>
    <property type="match status" value="1"/>
</dbReference>
<dbReference type="PROSITE" id="PS50113">
    <property type="entry name" value="PAC"/>
    <property type="match status" value="1"/>
</dbReference>
<reference evidence="7" key="1">
    <citation type="submission" date="2016-10" db="EMBL/GenBank/DDBJ databases">
        <authorList>
            <person name="de Groot N.N."/>
        </authorList>
    </citation>
    <scope>NUCLEOTIDE SEQUENCE</scope>
</reference>
<dbReference type="GO" id="GO:0071111">
    <property type="term" value="F:cyclic-guanylate-specific phosphodiesterase activity"/>
    <property type="evidence" value="ECO:0007669"/>
    <property type="project" value="InterPro"/>
</dbReference>
<dbReference type="EMBL" id="FPHN01000243">
    <property type="protein sequence ID" value="SFV68113.1"/>
    <property type="molecule type" value="Genomic_DNA"/>
</dbReference>
<dbReference type="SUPFAM" id="SSF55073">
    <property type="entry name" value="Nucleotide cyclase"/>
    <property type="match status" value="1"/>
</dbReference>
<dbReference type="SMART" id="SM00267">
    <property type="entry name" value="GGDEF"/>
    <property type="match status" value="1"/>
</dbReference>
<dbReference type="AlphaFoldDB" id="A0A1W1CQW0"/>
<feature type="domain" description="EAL" evidence="4">
    <location>
        <begin position="693"/>
        <end position="932"/>
    </location>
</feature>
<dbReference type="CDD" id="cd01949">
    <property type="entry name" value="GGDEF"/>
    <property type="match status" value="1"/>
</dbReference>
<dbReference type="PROSITE" id="PS50885">
    <property type="entry name" value="HAMP"/>
    <property type="match status" value="1"/>
</dbReference>
<dbReference type="InterPro" id="IPR000700">
    <property type="entry name" value="PAS-assoc_C"/>
</dbReference>
<dbReference type="CDD" id="cd01948">
    <property type="entry name" value="EAL"/>
    <property type="match status" value="1"/>
</dbReference>
<dbReference type="PANTHER" id="PTHR33121">
    <property type="entry name" value="CYCLIC DI-GMP PHOSPHODIESTERASE PDEF"/>
    <property type="match status" value="1"/>
</dbReference>
<dbReference type="Pfam" id="PF00672">
    <property type="entry name" value="HAMP"/>
    <property type="match status" value="1"/>
</dbReference>
<dbReference type="Pfam" id="PF08447">
    <property type="entry name" value="PAS_3"/>
    <property type="match status" value="1"/>
</dbReference>
<dbReference type="InterPro" id="IPR029787">
    <property type="entry name" value="Nucleotide_cyclase"/>
</dbReference>
<evidence type="ECO:0000259" key="2">
    <source>
        <dbReference type="PROSITE" id="PS50112"/>
    </source>
</evidence>
<dbReference type="Gene3D" id="3.20.20.450">
    <property type="entry name" value="EAL domain"/>
    <property type="match status" value="1"/>
</dbReference>
<evidence type="ECO:0000259" key="6">
    <source>
        <dbReference type="PROSITE" id="PS50887"/>
    </source>
</evidence>
<gene>
    <name evidence="7" type="ORF">MNB_SV-14-1298</name>
</gene>
<dbReference type="InterPro" id="IPR050706">
    <property type="entry name" value="Cyclic-di-GMP_PDE-like"/>
</dbReference>
<keyword evidence="1" id="KW-0472">Membrane</keyword>
<dbReference type="InterPro" id="IPR043128">
    <property type="entry name" value="Rev_trsase/Diguanyl_cyclase"/>
</dbReference>
<evidence type="ECO:0000259" key="5">
    <source>
        <dbReference type="PROSITE" id="PS50885"/>
    </source>
</evidence>
<dbReference type="Pfam" id="PF00990">
    <property type="entry name" value="GGDEF"/>
    <property type="match status" value="1"/>
</dbReference>
<dbReference type="CDD" id="cd00130">
    <property type="entry name" value="PAS"/>
    <property type="match status" value="1"/>
</dbReference>
<dbReference type="InterPro" id="IPR035919">
    <property type="entry name" value="EAL_sf"/>
</dbReference>
<dbReference type="PROSITE" id="PS50112">
    <property type="entry name" value="PAS"/>
    <property type="match status" value="1"/>
</dbReference>
<keyword evidence="1" id="KW-0812">Transmembrane</keyword>
<dbReference type="SMART" id="SM00052">
    <property type="entry name" value="EAL"/>
    <property type="match status" value="1"/>
</dbReference>
<accession>A0A1W1CQW0</accession>
<evidence type="ECO:0000259" key="3">
    <source>
        <dbReference type="PROSITE" id="PS50113"/>
    </source>
</evidence>
<dbReference type="SMART" id="SM00086">
    <property type="entry name" value="PAC"/>
    <property type="match status" value="1"/>
</dbReference>
<feature type="domain" description="GGDEF" evidence="6">
    <location>
        <begin position="545"/>
        <end position="682"/>
    </location>
</feature>
<evidence type="ECO:0000259" key="4">
    <source>
        <dbReference type="PROSITE" id="PS50883"/>
    </source>
</evidence>
<dbReference type="InterPro" id="IPR000160">
    <property type="entry name" value="GGDEF_dom"/>
</dbReference>
<dbReference type="Gene3D" id="3.30.70.270">
    <property type="match status" value="1"/>
</dbReference>
<dbReference type="SUPFAM" id="SSF141868">
    <property type="entry name" value="EAL domain-like"/>
    <property type="match status" value="1"/>
</dbReference>
<dbReference type="InterPro" id="IPR003660">
    <property type="entry name" value="HAMP_dom"/>
</dbReference>
<dbReference type="SUPFAM" id="SSF158472">
    <property type="entry name" value="HAMP domain-like"/>
    <property type="match status" value="1"/>
</dbReference>
<dbReference type="SMART" id="SM00304">
    <property type="entry name" value="HAMP"/>
    <property type="match status" value="1"/>
</dbReference>
<dbReference type="Gene3D" id="3.30.450.20">
    <property type="entry name" value="PAS domain"/>
    <property type="match status" value="1"/>
</dbReference>
<dbReference type="InterPro" id="IPR001633">
    <property type="entry name" value="EAL_dom"/>
</dbReference>
<sequence length="932" mass="108437">MSIKILLSPALYIMSKLSFKVKIIASISILFVLLLFPSRTIFVDYIQRSHNYNNQLIGLEYIEIINNFIKTVQEHRSLTKKFLDGNRSLKEEIIDKENIFYKQKSDIMNFDSQHLNMLTSNQNFNTAVALFNVIEINKLDIKLLSDKHFKNYEKITDRLIKTILDISEKTAFRASKDLRVNYLADMLQDKLLRLYELSKQLEDTSSSLFKNNLSIEEKRKLLSISRDLKALKMSLEETRLLSQLSNYPVLQNQTTTVSHTLEILVEIIDKKIIKEDISRFDNKAFYKKTVASIEAQDTLYQRYTYTYKNTIKELQTNLNNKLWSLLFVFLLILFIAFYIFIAFYLSITKNLKKLQKASEMIYAGDTNIKLDVDREDEIGDALLAFNTMSEKLTENISFLDVYKTAIDRSSIVSKTDDKGIITYVNKMFCDVSGYTEKELMGRSHNIVRHPDMPKEVFKEMWETLHAKKIWKGTIKNRRKDGGSYIVNATILPILDKDNNVLEYVAVRHNITELEESKEEIKKQRTDLLTGLPNRNQLIHDLKTAIKPIIFYLNIDDFSGFNDFYGSSIGDDVLINLASKLQTIKKKKHFKLYKLQADQFILLFQEDDLSKTNFKLFFEELIEDIEVEISSINLENQNRISISITGGVASYYAHDNYQKLILYSNIARKKAQQEHKKFLIFDHSMSKSEDYAQNIEWIRKIKEAIDEDRVVTYYQPILNNKTQEIVKYETLVRMLDREGHPVSTWTFLEIAEKAKLYPQITKIVIDKAFKTFENLPNYEFSLNLTIDDILSKETSSYICDKLSNYSNSHNVIFEITESEEVNDYKMINDFVKRIKKYGVKIAIDDFGSGYANFEHIIGIDADFIKIDGSLIKNIATDKNAKIITEAIISFSKKLGRKTITEYVSSEEIYEIVKDLGADYSQGFYFGAPSPELY</sequence>
<dbReference type="SUPFAM" id="SSF55785">
    <property type="entry name" value="PYP-like sensor domain (PAS domain)"/>
    <property type="match status" value="1"/>
</dbReference>
<organism evidence="7">
    <name type="scientific">hydrothermal vent metagenome</name>
    <dbReference type="NCBI Taxonomy" id="652676"/>
    <lineage>
        <taxon>unclassified sequences</taxon>
        <taxon>metagenomes</taxon>
        <taxon>ecological metagenomes</taxon>
    </lineage>
</organism>
<dbReference type="Gene3D" id="6.10.340.10">
    <property type="match status" value="1"/>
</dbReference>
<dbReference type="PANTHER" id="PTHR33121:SF79">
    <property type="entry name" value="CYCLIC DI-GMP PHOSPHODIESTERASE PDED-RELATED"/>
    <property type="match status" value="1"/>
</dbReference>
<dbReference type="InterPro" id="IPR000014">
    <property type="entry name" value="PAS"/>
</dbReference>